<proteinExistence type="predicted"/>
<sequence>MIPAERRQQILNLLQKHEIVTISELTAALKVSHMTIRRDLQKMEEDGLLTLVTGGAQLSKRILSEPSHLQKETLNATEKDAIGRYAAAMIPPHACIYLDAGTTSLAVCRHLGKRGDLTIVSNDFEVINYLIQHSESTLIHTGGQVQKLNRSGIGTLAAQTILSLSIDIGFLSASSWELRGITTPDSGKVPVKQAVVKASRQRILICDSSKYAQTATYLAVPASDLNAIITDRNLSEHAQKMLARMDLKLILV</sequence>
<dbReference type="Pfam" id="PF00455">
    <property type="entry name" value="DeoRC"/>
    <property type="match status" value="1"/>
</dbReference>
<name>A0A9E2NRA4_9GAMM</name>
<dbReference type="InterPro" id="IPR001034">
    <property type="entry name" value="DeoR_HTH"/>
</dbReference>
<dbReference type="InterPro" id="IPR018356">
    <property type="entry name" value="Tscrpt_reg_HTH_DeoR_CS"/>
</dbReference>
<dbReference type="PANTHER" id="PTHR30363">
    <property type="entry name" value="HTH-TYPE TRANSCRIPTIONAL REGULATOR SRLR-RELATED"/>
    <property type="match status" value="1"/>
</dbReference>
<dbReference type="PROSITE" id="PS00894">
    <property type="entry name" value="HTH_DEOR_1"/>
    <property type="match status" value="1"/>
</dbReference>
<keyword evidence="1" id="KW-0805">Transcription regulation</keyword>
<dbReference type="PANTHER" id="PTHR30363:SF58">
    <property type="entry name" value="REGULATORY PROTEIN, DEOR FAMILY"/>
    <property type="match status" value="1"/>
</dbReference>
<dbReference type="Gene3D" id="1.10.10.10">
    <property type="entry name" value="Winged helix-like DNA-binding domain superfamily/Winged helix DNA-binding domain"/>
    <property type="match status" value="1"/>
</dbReference>
<dbReference type="InterPro" id="IPR036388">
    <property type="entry name" value="WH-like_DNA-bd_sf"/>
</dbReference>
<comment type="caution">
    <text evidence="5">The sequence shown here is derived from an EMBL/GenBank/DDBJ whole genome shotgun (WGS) entry which is preliminary data.</text>
</comment>
<dbReference type="InterPro" id="IPR014036">
    <property type="entry name" value="DeoR-like_C"/>
</dbReference>
<dbReference type="Pfam" id="PF08220">
    <property type="entry name" value="HTH_DeoR"/>
    <property type="match status" value="1"/>
</dbReference>
<dbReference type="SMART" id="SM01134">
    <property type="entry name" value="DeoRC"/>
    <property type="match status" value="1"/>
</dbReference>
<organism evidence="5 6">
    <name type="scientific">Candidatus Anaerobiospirillum merdipullorum</name>
    <dbReference type="NCBI Taxonomy" id="2838450"/>
    <lineage>
        <taxon>Bacteria</taxon>
        <taxon>Pseudomonadati</taxon>
        <taxon>Pseudomonadota</taxon>
        <taxon>Gammaproteobacteria</taxon>
        <taxon>Aeromonadales</taxon>
        <taxon>Succinivibrionaceae</taxon>
        <taxon>Anaerobiospirillum</taxon>
    </lineage>
</organism>
<evidence type="ECO:0000313" key="6">
    <source>
        <dbReference type="Proteomes" id="UP000824150"/>
    </source>
</evidence>
<dbReference type="Gene3D" id="3.40.50.1360">
    <property type="match status" value="1"/>
</dbReference>
<protein>
    <submittedName>
        <fullName evidence="5">DeoR/GlpR family DNA-binding transcription regulator</fullName>
    </submittedName>
</protein>
<gene>
    <name evidence="5" type="ORF">IAA31_00115</name>
</gene>
<dbReference type="SUPFAM" id="SSF100950">
    <property type="entry name" value="NagB/RpiA/CoA transferase-like"/>
    <property type="match status" value="1"/>
</dbReference>
<dbReference type="GO" id="GO:0003677">
    <property type="term" value="F:DNA binding"/>
    <property type="evidence" value="ECO:0007669"/>
    <property type="project" value="UniProtKB-KW"/>
</dbReference>
<accession>A0A9E2NRA4</accession>
<dbReference type="SUPFAM" id="SSF46785">
    <property type="entry name" value="Winged helix' DNA-binding domain"/>
    <property type="match status" value="1"/>
</dbReference>
<keyword evidence="2 5" id="KW-0238">DNA-binding</keyword>
<dbReference type="InterPro" id="IPR036390">
    <property type="entry name" value="WH_DNA-bd_sf"/>
</dbReference>
<keyword evidence="3" id="KW-0804">Transcription</keyword>
<dbReference type="PRINTS" id="PR00037">
    <property type="entry name" value="HTHLACR"/>
</dbReference>
<feature type="domain" description="HTH deoR-type" evidence="4">
    <location>
        <begin position="3"/>
        <end position="58"/>
    </location>
</feature>
<dbReference type="GO" id="GO:0003700">
    <property type="term" value="F:DNA-binding transcription factor activity"/>
    <property type="evidence" value="ECO:0007669"/>
    <property type="project" value="InterPro"/>
</dbReference>
<evidence type="ECO:0000256" key="1">
    <source>
        <dbReference type="ARBA" id="ARBA00023015"/>
    </source>
</evidence>
<dbReference type="PROSITE" id="PS51000">
    <property type="entry name" value="HTH_DEOR_2"/>
    <property type="match status" value="1"/>
</dbReference>
<evidence type="ECO:0000256" key="3">
    <source>
        <dbReference type="ARBA" id="ARBA00023163"/>
    </source>
</evidence>
<reference evidence="5" key="1">
    <citation type="journal article" date="2021" name="PeerJ">
        <title>Extensive microbial diversity within the chicken gut microbiome revealed by metagenomics and culture.</title>
        <authorList>
            <person name="Gilroy R."/>
            <person name="Ravi A."/>
            <person name="Getino M."/>
            <person name="Pursley I."/>
            <person name="Horton D.L."/>
            <person name="Alikhan N.F."/>
            <person name="Baker D."/>
            <person name="Gharbi K."/>
            <person name="Hall N."/>
            <person name="Watson M."/>
            <person name="Adriaenssens E.M."/>
            <person name="Foster-Nyarko E."/>
            <person name="Jarju S."/>
            <person name="Secka A."/>
            <person name="Antonio M."/>
            <person name="Oren A."/>
            <person name="Chaudhuri R.R."/>
            <person name="La Ragione R."/>
            <person name="Hildebrand F."/>
            <person name="Pallen M.J."/>
        </authorList>
    </citation>
    <scope>NUCLEOTIDE SEQUENCE</scope>
    <source>
        <strain evidence="5">687</strain>
    </source>
</reference>
<dbReference type="AlphaFoldDB" id="A0A9E2NRA4"/>
<evidence type="ECO:0000256" key="2">
    <source>
        <dbReference type="ARBA" id="ARBA00023125"/>
    </source>
</evidence>
<dbReference type="InterPro" id="IPR037171">
    <property type="entry name" value="NagB/RpiA_transferase-like"/>
</dbReference>
<dbReference type="EMBL" id="JAHLFG010000001">
    <property type="protein sequence ID" value="MBU3825888.1"/>
    <property type="molecule type" value="Genomic_DNA"/>
</dbReference>
<evidence type="ECO:0000313" key="5">
    <source>
        <dbReference type="EMBL" id="MBU3825888.1"/>
    </source>
</evidence>
<reference evidence="5" key="2">
    <citation type="submission" date="2021-04" db="EMBL/GenBank/DDBJ databases">
        <authorList>
            <person name="Gilroy R."/>
        </authorList>
    </citation>
    <scope>NUCLEOTIDE SEQUENCE</scope>
    <source>
        <strain evidence="5">687</strain>
    </source>
</reference>
<dbReference type="Proteomes" id="UP000824150">
    <property type="component" value="Unassembled WGS sequence"/>
</dbReference>
<dbReference type="InterPro" id="IPR050313">
    <property type="entry name" value="Carb_Metab_HTH_regulators"/>
</dbReference>
<dbReference type="SMART" id="SM00420">
    <property type="entry name" value="HTH_DEOR"/>
    <property type="match status" value="1"/>
</dbReference>
<evidence type="ECO:0000259" key="4">
    <source>
        <dbReference type="PROSITE" id="PS51000"/>
    </source>
</evidence>